<name>A0A8S5QPZ5_9CAUD</name>
<organism evidence="1">
    <name type="scientific">Siphoviridae sp. ct8LX107</name>
    <dbReference type="NCBI Taxonomy" id="2826169"/>
    <lineage>
        <taxon>Viruses</taxon>
        <taxon>Duplodnaviria</taxon>
        <taxon>Heunggongvirae</taxon>
        <taxon>Uroviricota</taxon>
        <taxon>Caudoviricetes</taxon>
    </lineage>
</organism>
<reference evidence="1" key="1">
    <citation type="journal article" date="2021" name="Proc. Natl. Acad. Sci. U.S.A.">
        <title>A Catalog of Tens of Thousands of Viruses from Human Metagenomes Reveals Hidden Associations with Chronic Diseases.</title>
        <authorList>
            <person name="Tisza M.J."/>
            <person name="Buck C.B."/>
        </authorList>
    </citation>
    <scope>NUCLEOTIDE SEQUENCE</scope>
    <source>
        <strain evidence="1">Ct8LX107</strain>
    </source>
</reference>
<accession>A0A8S5QPZ5</accession>
<proteinExistence type="predicted"/>
<dbReference type="EMBL" id="BK015706">
    <property type="protein sequence ID" value="DAE21066.1"/>
    <property type="molecule type" value="Genomic_DNA"/>
</dbReference>
<evidence type="ECO:0000313" key="1">
    <source>
        <dbReference type="EMBL" id="DAE21066.1"/>
    </source>
</evidence>
<sequence length="256" mass="28007">MMTRYACRLNGIDLSSIDPAIYVLDVSTVSPVRDLVTTPLAGRNGQRITKRTTNSLSVEVKFEIHEQNTVRRALIAEKVTEWAILGGVLTTNDRPERRLHVICETLPNFSALRWTNSMTATFTAFEIPFWESEYPRNATVDGNGETQMIAPGFADDSRVWASVTNAGTGAITTVDLTAGQTVLHFSGFSLPSGSVLEVGTDEHGVFYARIGSESVLSKRTAESSDELRLEAGKFGKLSVSTDGKAKTRFGVRGYYT</sequence>
<dbReference type="Gene3D" id="2.40.30.200">
    <property type="match status" value="1"/>
</dbReference>
<protein>
    <submittedName>
        <fullName evidence="1">Tail protein</fullName>
    </submittedName>
</protein>